<dbReference type="AlphaFoldDB" id="B3T9U4"/>
<organism evidence="1">
    <name type="scientific">uncultured marine microorganism HF4000_APKG7H23</name>
    <dbReference type="NCBI Taxonomy" id="455551"/>
    <lineage>
        <taxon>unclassified sequences</taxon>
        <taxon>environmental samples</taxon>
    </lineage>
</organism>
<sequence>MRPSSPSSRTVVMALLSVPCWSGVHRGQPTGGGCGRAVLVCNRYWRRR</sequence>
<evidence type="ECO:0000313" key="1">
    <source>
        <dbReference type="EMBL" id="ABZ09353.1"/>
    </source>
</evidence>
<accession>B3T9U4</accession>
<gene>
    <name evidence="1" type="ORF">ALOHA_HF4000APKG7H23ctg3g18</name>
</gene>
<protein>
    <submittedName>
        <fullName evidence="1">Uncharacterized protein</fullName>
    </submittedName>
</protein>
<proteinExistence type="predicted"/>
<dbReference type="EMBL" id="EU016649">
    <property type="protein sequence ID" value="ABZ09353.1"/>
    <property type="molecule type" value="Genomic_DNA"/>
</dbReference>
<name>B3T9U4_9ZZZZ</name>
<reference evidence="1" key="1">
    <citation type="journal article" date="2008" name="ISME J.">
        <title>Genomic patterns of recombination, clonal divergence and environment in marine microbial populations.</title>
        <authorList>
            <person name="Konstantinidis K.T."/>
            <person name="Delong E.F."/>
        </authorList>
    </citation>
    <scope>NUCLEOTIDE SEQUENCE</scope>
</reference>